<evidence type="ECO:0000313" key="2">
    <source>
        <dbReference type="Proteomes" id="UP000030854"/>
    </source>
</evidence>
<dbReference type="EMBL" id="JNVN01005376">
    <property type="protein sequence ID" value="KHJ30062.1"/>
    <property type="molecule type" value="Genomic_DNA"/>
</dbReference>
<gene>
    <name evidence="1" type="ORF">EV44_g3886</name>
</gene>
<accession>A0A0B1NUL4</accession>
<name>A0A0B1NUL4_UNCNE</name>
<comment type="caution">
    <text evidence="1">The sequence shown here is derived from an EMBL/GenBank/DDBJ whole genome shotgun (WGS) entry which is preliminary data.</text>
</comment>
<proteinExistence type="predicted"/>
<organism evidence="1 2">
    <name type="scientific">Uncinula necator</name>
    <name type="common">Grape powdery mildew</name>
    <dbReference type="NCBI Taxonomy" id="52586"/>
    <lineage>
        <taxon>Eukaryota</taxon>
        <taxon>Fungi</taxon>
        <taxon>Dikarya</taxon>
        <taxon>Ascomycota</taxon>
        <taxon>Pezizomycotina</taxon>
        <taxon>Leotiomycetes</taxon>
        <taxon>Erysiphales</taxon>
        <taxon>Erysiphaceae</taxon>
        <taxon>Erysiphe</taxon>
    </lineage>
</organism>
<dbReference type="AlphaFoldDB" id="A0A0B1NUL4"/>
<protein>
    <recommendedName>
        <fullName evidence="3">Reverse transcriptase Ty1/copia-type domain-containing protein</fullName>
    </recommendedName>
</protein>
<sequence length="251" mass="28802">MIICVKMIFPSWKIYSRDISQAYTQSGTKLNRKFFIKAPKEISIGDENILQVLLPLYGVPEAGTHWFARYHKWHLDALKLSTSSYDPCLMFGPNSIVGLQTDDTLYASNQEYANFEDTELKKAKFKAKDIEILSENFPMTFNGVNIKIVKDSICMTQQRQCRKIELINPKNKDFKSQYVCQRARGAYIASMIQPEASFSLSYAAQTTDPSTDDVELLNKCLKWQFDNQSRGLRFIKLSPKGLKTFVFVDAK</sequence>
<evidence type="ECO:0008006" key="3">
    <source>
        <dbReference type="Google" id="ProtNLM"/>
    </source>
</evidence>
<evidence type="ECO:0000313" key="1">
    <source>
        <dbReference type="EMBL" id="KHJ30062.1"/>
    </source>
</evidence>
<dbReference type="Proteomes" id="UP000030854">
    <property type="component" value="Unassembled WGS sequence"/>
</dbReference>
<keyword evidence="2" id="KW-1185">Reference proteome</keyword>
<dbReference type="HOGENOM" id="CLU_096917_0_0_1"/>
<reference evidence="1 2" key="1">
    <citation type="journal article" date="2014" name="BMC Genomics">
        <title>Adaptive genomic structural variation in the grape powdery mildew pathogen, Erysiphe necator.</title>
        <authorList>
            <person name="Jones L."/>
            <person name="Riaz S."/>
            <person name="Morales-Cruz A."/>
            <person name="Amrine K.C."/>
            <person name="McGuire B."/>
            <person name="Gubler W.D."/>
            <person name="Walker M.A."/>
            <person name="Cantu D."/>
        </authorList>
    </citation>
    <scope>NUCLEOTIDE SEQUENCE [LARGE SCALE GENOMIC DNA]</scope>
    <source>
        <strain evidence="2">c</strain>
    </source>
</reference>
<dbReference type="STRING" id="52586.A0A0B1NUL4"/>